<name>A0A2T1DX09_9CYAN</name>
<evidence type="ECO:0000313" key="3">
    <source>
        <dbReference type="EMBL" id="PSB25038.1"/>
    </source>
</evidence>
<dbReference type="EMBL" id="PVWK01000133">
    <property type="protein sequence ID" value="PSB25038.1"/>
    <property type="molecule type" value="Genomic_DNA"/>
</dbReference>
<proteinExistence type="predicted"/>
<dbReference type="PROSITE" id="PS50110">
    <property type="entry name" value="RESPONSE_REGULATORY"/>
    <property type="match status" value="1"/>
</dbReference>
<protein>
    <recommendedName>
        <fullName evidence="2">Response regulatory domain-containing protein</fullName>
    </recommendedName>
</protein>
<evidence type="ECO:0000259" key="2">
    <source>
        <dbReference type="PROSITE" id="PS50110"/>
    </source>
</evidence>
<reference evidence="4" key="1">
    <citation type="submission" date="2018-02" db="EMBL/GenBank/DDBJ databases">
        <authorList>
            <person name="Moore K."/>
            <person name="Momper L."/>
        </authorList>
    </citation>
    <scope>NUCLEOTIDE SEQUENCE [LARGE SCALE GENOMIC DNA]</scope>
    <source>
        <strain evidence="4">ULC18</strain>
    </source>
</reference>
<dbReference type="SUPFAM" id="SSF52172">
    <property type="entry name" value="CheY-like"/>
    <property type="match status" value="1"/>
</dbReference>
<organism evidence="3 4">
    <name type="scientific">Stenomitos frigidus ULC18</name>
    <dbReference type="NCBI Taxonomy" id="2107698"/>
    <lineage>
        <taxon>Bacteria</taxon>
        <taxon>Bacillati</taxon>
        <taxon>Cyanobacteriota</taxon>
        <taxon>Cyanophyceae</taxon>
        <taxon>Leptolyngbyales</taxon>
        <taxon>Leptolyngbyaceae</taxon>
        <taxon>Stenomitos</taxon>
    </lineage>
</organism>
<gene>
    <name evidence="3" type="ORF">C7B82_24500</name>
</gene>
<evidence type="ECO:0000313" key="4">
    <source>
        <dbReference type="Proteomes" id="UP000239576"/>
    </source>
</evidence>
<keyword evidence="4" id="KW-1185">Reference proteome</keyword>
<dbReference type="AlphaFoldDB" id="A0A2T1DX09"/>
<sequence length="70" mass="7594">MILMTKPLLQGHQPIETGYILVVDDMADNCFLLKAILESEGYTVDIAHNGTVALAKAEASPPKERGLNNL</sequence>
<dbReference type="InterPro" id="IPR001789">
    <property type="entry name" value="Sig_transdc_resp-reg_receiver"/>
</dbReference>
<dbReference type="GO" id="GO:0000160">
    <property type="term" value="P:phosphorelay signal transduction system"/>
    <property type="evidence" value="ECO:0007669"/>
    <property type="project" value="InterPro"/>
</dbReference>
<dbReference type="InterPro" id="IPR011006">
    <property type="entry name" value="CheY-like_superfamily"/>
</dbReference>
<evidence type="ECO:0000256" key="1">
    <source>
        <dbReference type="PROSITE-ProRule" id="PRU00169"/>
    </source>
</evidence>
<comment type="caution">
    <text evidence="3">The sequence shown here is derived from an EMBL/GenBank/DDBJ whole genome shotgun (WGS) entry which is preliminary data.</text>
</comment>
<feature type="domain" description="Response regulatory" evidence="2">
    <location>
        <begin position="19"/>
        <end position="70"/>
    </location>
</feature>
<dbReference type="Proteomes" id="UP000239576">
    <property type="component" value="Unassembled WGS sequence"/>
</dbReference>
<accession>A0A2T1DX09</accession>
<comment type="caution">
    <text evidence="1">Lacks conserved residue(s) required for the propagation of feature annotation.</text>
</comment>
<reference evidence="3 4" key="2">
    <citation type="submission" date="2018-03" db="EMBL/GenBank/DDBJ databases">
        <title>The ancient ancestry and fast evolution of plastids.</title>
        <authorList>
            <person name="Moore K.R."/>
            <person name="Magnabosco C."/>
            <person name="Momper L."/>
            <person name="Gold D.A."/>
            <person name="Bosak T."/>
            <person name="Fournier G.P."/>
        </authorList>
    </citation>
    <scope>NUCLEOTIDE SEQUENCE [LARGE SCALE GENOMIC DNA]</scope>
    <source>
        <strain evidence="3 4">ULC18</strain>
    </source>
</reference>
<dbReference type="Gene3D" id="3.40.50.2300">
    <property type="match status" value="1"/>
</dbReference>